<evidence type="ECO:0000313" key="7">
    <source>
        <dbReference type="Proteomes" id="UP000576792"/>
    </source>
</evidence>
<dbReference type="GO" id="GO:0003700">
    <property type="term" value="F:DNA-binding transcription factor activity"/>
    <property type="evidence" value="ECO:0007669"/>
    <property type="project" value="InterPro"/>
</dbReference>
<dbReference type="RefSeq" id="WP_167950172.1">
    <property type="nucleotide sequence ID" value="NZ_BAAAPQ010000026.1"/>
</dbReference>
<evidence type="ECO:0000259" key="5">
    <source>
        <dbReference type="PROSITE" id="PS50931"/>
    </source>
</evidence>
<evidence type="ECO:0000256" key="4">
    <source>
        <dbReference type="ARBA" id="ARBA00023163"/>
    </source>
</evidence>
<reference evidence="6 7" key="1">
    <citation type="submission" date="2020-03" db="EMBL/GenBank/DDBJ databases">
        <title>Sequencing the genomes of 1000 actinobacteria strains.</title>
        <authorList>
            <person name="Klenk H.-P."/>
        </authorList>
    </citation>
    <scope>NUCLEOTIDE SEQUENCE [LARGE SCALE GENOMIC DNA]</scope>
    <source>
        <strain evidence="6 7">DSM 18964</strain>
    </source>
</reference>
<dbReference type="Pfam" id="PF03466">
    <property type="entry name" value="LysR_substrate"/>
    <property type="match status" value="1"/>
</dbReference>
<evidence type="ECO:0000256" key="2">
    <source>
        <dbReference type="ARBA" id="ARBA00023015"/>
    </source>
</evidence>
<keyword evidence="7" id="KW-1185">Reference proteome</keyword>
<keyword evidence="2" id="KW-0805">Transcription regulation</keyword>
<comment type="similarity">
    <text evidence="1">Belongs to the LysR transcriptional regulatory family.</text>
</comment>
<dbReference type="InterPro" id="IPR000847">
    <property type="entry name" value="LysR_HTH_N"/>
</dbReference>
<keyword evidence="4" id="KW-0804">Transcription</keyword>
<gene>
    <name evidence="6" type="ORF">BKA07_001310</name>
</gene>
<organism evidence="6 7">
    <name type="scientific">Brevibacterium marinum</name>
    <dbReference type="NCBI Taxonomy" id="418643"/>
    <lineage>
        <taxon>Bacteria</taxon>
        <taxon>Bacillati</taxon>
        <taxon>Actinomycetota</taxon>
        <taxon>Actinomycetes</taxon>
        <taxon>Micrococcales</taxon>
        <taxon>Brevibacteriaceae</taxon>
        <taxon>Brevibacterium</taxon>
    </lineage>
</organism>
<evidence type="ECO:0000256" key="3">
    <source>
        <dbReference type="ARBA" id="ARBA00023125"/>
    </source>
</evidence>
<dbReference type="EMBL" id="JAATJN010000001">
    <property type="protein sequence ID" value="NJC56275.1"/>
    <property type="molecule type" value="Genomic_DNA"/>
</dbReference>
<dbReference type="Gene3D" id="1.10.10.10">
    <property type="entry name" value="Winged helix-like DNA-binding domain superfamily/Winged helix DNA-binding domain"/>
    <property type="match status" value="1"/>
</dbReference>
<dbReference type="PROSITE" id="PS50931">
    <property type="entry name" value="HTH_LYSR"/>
    <property type="match status" value="1"/>
</dbReference>
<dbReference type="InterPro" id="IPR036390">
    <property type="entry name" value="WH_DNA-bd_sf"/>
</dbReference>
<dbReference type="SUPFAM" id="SSF46785">
    <property type="entry name" value="Winged helix' DNA-binding domain"/>
    <property type="match status" value="1"/>
</dbReference>
<dbReference type="PANTHER" id="PTHR30126">
    <property type="entry name" value="HTH-TYPE TRANSCRIPTIONAL REGULATOR"/>
    <property type="match status" value="1"/>
</dbReference>
<dbReference type="InterPro" id="IPR005119">
    <property type="entry name" value="LysR_subst-bd"/>
</dbReference>
<dbReference type="SUPFAM" id="SSF53850">
    <property type="entry name" value="Periplasmic binding protein-like II"/>
    <property type="match status" value="1"/>
</dbReference>
<dbReference type="PANTHER" id="PTHR30126:SF39">
    <property type="entry name" value="HTH-TYPE TRANSCRIPTIONAL REGULATOR CYSL"/>
    <property type="match status" value="1"/>
</dbReference>
<name>A0A846RXW6_9MICO</name>
<feature type="domain" description="HTH lysR-type" evidence="5">
    <location>
        <begin position="11"/>
        <end position="69"/>
    </location>
</feature>
<evidence type="ECO:0000313" key="6">
    <source>
        <dbReference type="EMBL" id="NJC56275.1"/>
    </source>
</evidence>
<proteinExistence type="inferred from homology"/>
<dbReference type="AlphaFoldDB" id="A0A846RXW6"/>
<dbReference type="Gene3D" id="3.40.190.10">
    <property type="entry name" value="Periplasmic binding protein-like II"/>
    <property type="match status" value="2"/>
</dbReference>
<dbReference type="InterPro" id="IPR036388">
    <property type="entry name" value="WH-like_DNA-bd_sf"/>
</dbReference>
<dbReference type="PRINTS" id="PR00039">
    <property type="entry name" value="HTHLYSR"/>
</dbReference>
<sequence>MRDLGRMQDWPELQALGLLVALSSHAQSIGQAAETLGLAQPNASRSLRNLERELKVPLLRRSPRGTSLTVEGQAVAEWGAKVIDAYDHLNAGTRAIQDARAGTVRVAASLTVAEYLLPGYLTTFTSTHPEVDVGLAVENSSAVIAAVRQQRCDLGLIESVSLPEGFPAEVVGRDRLMIAAAPGFGAGWSEPITAEALAEIPLLVRELGSGTREVLDAALEEFGGASVAGEYESNSALKVAAATALAPVVLSELALRDDFRARRLVPLPVADDLDLDRELHAVWSPRRRLSAGAKSLLEHMVSGHG</sequence>
<comment type="caution">
    <text evidence="6">The sequence shown here is derived from an EMBL/GenBank/DDBJ whole genome shotgun (WGS) entry which is preliminary data.</text>
</comment>
<dbReference type="Pfam" id="PF00126">
    <property type="entry name" value="HTH_1"/>
    <property type="match status" value="1"/>
</dbReference>
<protein>
    <submittedName>
        <fullName evidence="6">DNA-binding transcriptional LysR family regulator</fullName>
    </submittedName>
</protein>
<dbReference type="GO" id="GO:0000976">
    <property type="term" value="F:transcription cis-regulatory region binding"/>
    <property type="evidence" value="ECO:0007669"/>
    <property type="project" value="TreeGrafter"/>
</dbReference>
<evidence type="ECO:0000256" key="1">
    <source>
        <dbReference type="ARBA" id="ARBA00009437"/>
    </source>
</evidence>
<accession>A0A846RXW6</accession>
<keyword evidence="3 6" id="KW-0238">DNA-binding</keyword>
<dbReference type="Proteomes" id="UP000576792">
    <property type="component" value="Unassembled WGS sequence"/>
</dbReference>